<feature type="compositionally biased region" description="Basic residues" evidence="1">
    <location>
        <begin position="1"/>
        <end position="11"/>
    </location>
</feature>
<accession>A0A5N6KRC0</accession>
<reference evidence="2 3" key="1">
    <citation type="submission" date="2019-06" db="EMBL/GenBank/DDBJ databases">
        <title>A chromosomal-level reference genome of Carpinus fangiana (Coryloideae, Betulaceae).</title>
        <authorList>
            <person name="Yang X."/>
            <person name="Wang Z."/>
            <person name="Zhang L."/>
            <person name="Hao G."/>
            <person name="Liu J."/>
            <person name="Yang Y."/>
        </authorList>
    </citation>
    <scope>NUCLEOTIDE SEQUENCE [LARGE SCALE GENOMIC DNA]</scope>
    <source>
        <strain evidence="2">Cfa_2016G</strain>
        <tissue evidence="2">Leaf</tissue>
    </source>
</reference>
<keyword evidence="3" id="KW-1185">Reference proteome</keyword>
<evidence type="ECO:0000313" key="3">
    <source>
        <dbReference type="Proteomes" id="UP000327013"/>
    </source>
</evidence>
<dbReference type="AlphaFoldDB" id="A0A5N6KRC0"/>
<gene>
    <name evidence="2" type="ORF">FH972_022004</name>
</gene>
<sequence>MPVKTRPVRKSQTRETAAPAGASLLGPSSCKSSAACIRIQFQGLTVVQRILGNFRIPRLWSMAELQPLRRTGLGSPAAWRYNPRCTLHPQGLGPSGAGTGPGR</sequence>
<comment type="caution">
    <text evidence="2">The sequence shown here is derived from an EMBL/GenBank/DDBJ whole genome shotgun (WGS) entry which is preliminary data.</text>
</comment>
<feature type="region of interest" description="Disordered" evidence="1">
    <location>
        <begin position="1"/>
        <end position="29"/>
    </location>
</feature>
<organism evidence="2 3">
    <name type="scientific">Carpinus fangiana</name>
    <dbReference type="NCBI Taxonomy" id="176857"/>
    <lineage>
        <taxon>Eukaryota</taxon>
        <taxon>Viridiplantae</taxon>
        <taxon>Streptophyta</taxon>
        <taxon>Embryophyta</taxon>
        <taxon>Tracheophyta</taxon>
        <taxon>Spermatophyta</taxon>
        <taxon>Magnoliopsida</taxon>
        <taxon>eudicotyledons</taxon>
        <taxon>Gunneridae</taxon>
        <taxon>Pentapetalae</taxon>
        <taxon>rosids</taxon>
        <taxon>fabids</taxon>
        <taxon>Fagales</taxon>
        <taxon>Betulaceae</taxon>
        <taxon>Carpinus</taxon>
    </lineage>
</organism>
<dbReference type="EMBL" id="VIBQ01000010">
    <property type="protein sequence ID" value="KAB8339068.1"/>
    <property type="molecule type" value="Genomic_DNA"/>
</dbReference>
<evidence type="ECO:0000313" key="2">
    <source>
        <dbReference type="EMBL" id="KAB8339068.1"/>
    </source>
</evidence>
<protein>
    <submittedName>
        <fullName evidence="2">Uncharacterized protein</fullName>
    </submittedName>
</protein>
<proteinExistence type="predicted"/>
<evidence type="ECO:0000256" key="1">
    <source>
        <dbReference type="SAM" id="MobiDB-lite"/>
    </source>
</evidence>
<name>A0A5N6KRC0_9ROSI</name>
<dbReference type="Proteomes" id="UP000327013">
    <property type="component" value="Unassembled WGS sequence"/>
</dbReference>